<evidence type="ECO:0000259" key="2">
    <source>
        <dbReference type="PROSITE" id="PS50181"/>
    </source>
</evidence>
<sequence>MVETRRRTRSAAQSTPKSSTRTRTAKTNTVTPTSLTKRKATQDETTAKGKDKKRVKTEFSSYLQRPHNELDPNRAIPLLNLPRDIFCEMTSWLDPATLICLSLTCKEILGLLGEDAWAGCNSKLGYYSRIKGAPVRLTSRQSLIELLGRDAPHLMVCNVCIALHSPLKPPRQHRETKATKYCLGPWGTINYLPHDELGGYNLVWEHVLEARQSLTPESMDEPGPRIEFLDGDFTVRHDRLNYRLRSAGRQMGKHVVLKHEHIFYGTSPQSPLRVADIINLPVRLCAHQTTSTQKPEPGRYTKSKLPNSLLCHSISAVIPAALRTGIPVASKFSTPTSIEKRQMDAAVSLWSCRACPTKWRVRYSGVGAGEFRFTAWHSLGDTAYRAQEYFRMLVRREASNLAAEKRNSEFFVANRQYLDFAVDE</sequence>
<dbReference type="CDD" id="cd09917">
    <property type="entry name" value="F-box_SF"/>
    <property type="match status" value="1"/>
</dbReference>
<protein>
    <recommendedName>
        <fullName evidence="2">F-box domain-containing protein</fullName>
    </recommendedName>
</protein>
<name>A0A8T9BVI3_9HELO</name>
<dbReference type="InterPro" id="IPR001810">
    <property type="entry name" value="F-box_dom"/>
</dbReference>
<dbReference type="AlphaFoldDB" id="A0A8T9BVI3"/>
<evidence type="ECO:0000313" key="4">
    <source>
        <dbReference type="Proteomes" id="UP000469558"/>
    </source>
</evidence>
<dbReference type="Proteomes" id="UP000469558">
    <property type="component" value="Unassembled WGS sequence"/>
</dbReference>
<comment type="caution">
    <text evidence="3">The sequence shown here is derived from an EMBL/GenBank/DDBJ whole genome shotgun (WGS) entry which is preliminary data.</text>
</comment>
<feature type="compositionally biased region" description="Low complexity" evidence="1">
    <location>
        <begin position="15"/>
        <end position="33"/>
    </location>
</feature>
<feature type="region of interest" description="Disordered" evidence="1">
    <location>
        <begin position="1"/>
        <end position="56"/>
    </location>
</feature>
<feature type="domain" description="F-box" evidence="2">
    <location>
        <begin position="75"/>
        <end position="130"/>
    </location>
</feature>
<proteinExistence type="predicted"/>
<dbReference type="SUPFAM" id="SSF81383">
    <property type="entry name" value="F-box domain"/>
    <property type="match status" value="1"/>
</dbReference>
<gene>
    <name evidence="3" type="ORF">LSUE1_G008842</name>
</gene>
<reference evidence="3 4" key="1">
    <citation type="submission" date="2018-05" db="EMBL/GenBank/DDBJ databases">
        <title>Genome sequencing and assembly of the regulated plant pathogen Lachnellula willkommii and related sister species for the development of diagnostic species identification markers.</title>
        <authorList>
            <person name="Giroux E."/>
            <person name="Bilodeau G."/>
        </authorList>
    </citation>
    <scope>NUCLEOTIDE SEQUENCE [LARGE SCALE GENOMIC DNA]</scope>
    <source>
        <strain evidence="3 4">CBS 268.59</strain>
    </source>
</reference>
<dbReference type="OrthoDB" id="3766406at2759"/>
<evidence type="ECO:0000313" key="3">
    <source>
        <dbReference type="EMBL" id="TVY64275.1"/>
    </source>
</evidence>
<keyword evidence="4" id="KW-1185">Reference proteome</keyword>
<feature type="compositionally biased region" description="Basic and acidic residues" evidence="1">
    <location>
        <begin position="40"/>
        <end position="49"/>
    </location>
</feature>
<dbReference type="PROSITE" id="PS50181">
    <property type="entry name" value="FBOX"/>
    <property type="match status" value="1"/>
</dbReference>
<accession>A0A8T9BVI3</accession>
<evidence type="ECO:0000256" key="1">
    <source>
        <dbReference type="SAM" id="MobiDB-lite"/>
    </source>
</evidence>
<dbReference type="InterPro" id="IPR036047">
    <property type="entry name" value="F-box-like_dom_sf"/>
</dbReference>
<dbReference type="EMBL" id="QGMK01001777">
    <property type="protein sequence ID" value="TVY64275.1"/>
    <property type="molecule type" value="Genomic_DNA"/>
</dbReference>
<organism evidence="3 4">
    <name type="scientific">Lachnellula suecica</name>
    <dbReference type="NCBI Taxonomy" id="602035"/>
    <lineage>
        <taxon>Eukaryota</taxon>
        <taxon>Fungi</taxon>
        <taxon>Dikarya</taxon>
        <taxon>Ascomycota</taxon>
        <taxon>Pezizomycotina</taxon>
        <taxon>Leotiomycetes</taxon>
        <taxon>Helotiales</taxon>
        <taxon>Lachnaceae</taxon>
        <taxon>Lachnellula</taxon>
    </lineage>
</organism>